<dbReference type="SUPFAM" id="SSF55326">
    <property type="entry name" value="PurM N-terminal domain-like"/>
    <property type="match status" value="1"/>
</dbReference>
<dbReference type="Pfam" id="PF22689">
    <property type="entry name" value="FGAR-AT_PurM_N-like"/>
    <property type="match status" value="1"/>
</dbReference>
<evidence type="ECO:0000259" key="1">
    <source>
        <dbReference type="Pfam" id="PF02769"/>
    </source>
</evidence>
<dbReference type="SUPFAM" id="SSF56042">
    <property type="entry name" value="PurM C-terminal domain-like"/>
    <property type="match status" value="1"/>
</dbReference>
<dbReference type="PANTHER" id="PTHR10099">
    <property type="entry name" value="PHOSPHORIBOSYLFORMYLGLYCINAMIDINE SYNTHASE"/>
    <property type="match status" value="1"/>
</dbReference>
<name>A0AAV4BF96_9GAST</name>
<dbReference type="AlphaFoldDB" id="A0AAV4BF96"/>
<dbReference type="GO" id="GO:0004642">
    <property type="term" value="F:phosphoribosylformylglycinamidine synthase activity"/>
    <property type="evidence" value="ECO:0007669"/>
    <property type="project" value="TreeGrafter"/>
</dbReference>
<gene>
    <name evidence="3" type="ORF">PoB_004439700</name>
</gene>
<dbReference type="CDD" id="cd01740">
    <property type="entry name" value="GATase1_FGAR_AT"/>
    <property type="match status" value="1"/>
</dbReference>
<dbReference type="Gene3D" id="3.40.50.880">
    <property type="match status" value="1"/>
</dbReference>
<dbReference type="PROSITE" id="PS51273">
    <property type="entry name" value="GATASE_TYPE_1"/>
    <property type="match status" value="1"/>
</dbReference>
<dbReference type="SUPFAM" id="SSF52317">
    <property type="entry name" value="Class I glutamine amidotransferase-like"/>
    <property type="match status" value="1"/>
</dbReference>
<reference evidence="3 4" key="1">
    <citation type="journal article" date="2021" name="Elife">
        <title>Chloroplast acquisition without the gene transfer in kleptoplastic sea slugs, Plakobranchus ocellatus.</title>
        <authorList>
            <person name="Maeda T."/>
            <person name="Takahashi S."/>
            <person name="Yoshida T."/>
            <person name="Shimamura S."/>
            <person name="Takaki Y."/>
            <person name="Nagai Y."/>
            <person name="Toyoda A."/>
            <person name="Suzuki Y."/>
            <person name="Arimoto A."/>
            <person name="Ishii H."/>
            <person name="Satoh N."/>
            <person name="Nishiyama T."/>
            <person name="Hasebe M."/>
            <person name="Maruyama T."/>
            <person name="Minagawa J."/>
            <person name="Obokata J."/>
            <person name="Shigenobu S."/>
        </authorList>
    </citation>
    <scope>NUCLEOTIDE SEQUENCE [LARGE SCALE GENOMIC DNA]</scope>
</reference>
<evidence type="ECO:0000259" key="2">
    <source>
        <dbReference type="Pfam" id="PF22689"/>
    </source>
</evidence>
<dbReference type="Pfam" id="PF13507">
    <property type="entry name" value="GATase_5"/>
    <property type="match status" value="1"/>
</dbReference>
<dbReference type="Proteomes" id="UP000735302">
    <property type="component" value="Unassembled WGS sequence"/>
</dbReference>
<protein>
    <submittedName>
        <fullName evidence="3">Phosphoribosylformylglycinamidine synthase-like</fullName>
    </submittedName>
</protein>
<dbReference type="InterPro" id="IPR036676">
    <property type="entry name" value="PurM-like_C_sf"/>
</dbReference>
<dbReference type="Pfam" id="PF02769">
    <property type="entry name" value="AIRS_C"/>
    <property type="match status" value="1"/>
</dbReference>
<proteinExistence type="predicted"/>
<dbReference type="InterPro" id="IPR055181">
    <property type="entry name" value="FGAR-AT_PurM_N-like"/>
</dbReference>
<dbReference type="Gene3D" id="3.90.650.10">
    <property type="entry name" value="PurM-like C-terminal domain"/>
    <property type="match status" value="1"/>
</dbReference>
<dbReference type="InterPro" id="IPR036921">
    <property type="entry name" value="PurM-like_N_sf"/>
</dbReference>
<dbReference type="CDD" id="cd02204">
    <property type="entry name" value="PurL_repeat2"/>
    <property type="match status" value="1"/>
</dbReference>
<dbReference type="InterPro" id="IPR010918">
    <property type="entry name" value="PurM-like_C_dom"/>
</dbReference>
<dbReference type="GO" id="GO:0006164">
    <property type="term" value="P:purine nucleotide biosynthetic process"/>
    <property type="evidence" value="ECO:0007669"/>
    <property type="project" value="TreeGrafter"/>
</dbReference>
<comment type="caution">
    <text evidence="3">The sequence shown here is derived from an EMBL/GenBank/DDBJ whole genome shotgun (WGS) entry which is preliminary data.</text>
</comment>
<dbReference type="SMART" id="SM01211">
    <property type="entry name" value="GATase_5"/>
    <property type="match status" value="1"/>
</dbReference>
<keyword evidence="4" id="KW-1185">Reference proteome</keyword>
<dbReference type="InterPro" id="IPR029062">
    <property type="entry name" value="Class_I_gatase-like"/>
</dbReference>
<feature type="domain" description="PurM-like C-terminal" evidence="1">
    <location>
        <begin position="192"/>
        <end position="297"/>
    </location>
</feature>
<sequence>MAFEIEDDLISELRNWFDNLDVDFFRVGSATAIGEQPIKGLLDPAAGARLSVAESLTNLMFACSTDLKDVKCSGNWMWPAKQEGEGAALLDACVAMCNFMKDIGIAIDGGKDSLSMAARVNSEVVKAPGTLVISSYVGCSDIRLTVTPDLKCPDGKGVLIYLPMRSSSTSSNIPWRLGGSALAQCFKQLGNDVPDVEPYSVVCTFNVIQSLIKDSKLASGHDISDGGLITCLLEMAFGGNCGLIIDIPLNSEEKPLNVLFAEEVGAVIEVKQTDLDFVVEYLNCEKVPFSILGKSIAHDLEPPQIFISIHGTLVLESSMTELRDMWEETSFVLERRQASLQCVRQEQTGLKHRIAPPYSVNFDPDVKVNVPKPLAEAPKIAIIREEGSNGDREMAAAFSLAGFEAWDINMVDLMDKKVSLSAFRGVAFVGGFSYADVCGSAKGWAATARFNSIVQAELYAFWARPDTFSFGVCNGCQLMALLGWVAPDTTETKKCSQGLLLDHNTSGRYESRFSSIQVQSSPALMLKGMEGTIFGMWVSHGEGRMVFKRPDILHQIETCNLAAIKYVDDQGIPTEAYPLNPNGSPSGIAGICSPDGRHLALMPHPERCVWTWQCPWVPESYGRRGAQKQFSPWIKLFQNAYAWCCQ</sequence>
<dbReference type="Gene3D" id="3.30.1330.10">
    <property type="entry name" value="PurM-like, N-terminal domain"/>
    <property type="match status" value="1"/>
</dbReference>
<accession>A0AAV4BF96</accession>
<dbReference type="PANTHER" id="PTHR10099:SF1">
    <property type="entry name" value="PHOSPHORIBOSYLFORMYLGLYCINAMIDINE SYNTHASE"/>
    <property type="match status" value="1"/>
</dbReference>
<evidence type="ECO:0000313" key="3">
    <source>
        <dbReference type="EMBL" id="GFO17892.1"/>
    </source>
</evidence>
<evidence type="ECO:0000313" key="4">
    <source>
        <dbReference type="Proteomes" id="UP000735302"/>
    </source>
</evidence>
<feature type="domain" description="FGAR-AT PurM N-terminal-like" evidence="2">
    <location>
        <begin position="26"/>
        <end position="136"/>
    </location>
</feature>
<dbReference type="EMBL" id="BLXT01004907">
    <property type="protein sequence ID" value="GFO17892.1"/>
    <property type="molecule type" value="Genomic_DNA"/>
</dbReference>
<dbReference type="GO" id="GO:0005737">
    <property type="term" value="C:cytoplasm"/>
    <property type="evidence" value="ECO:0007669"/>
    <property type="project" value="TreeGrafter"/>
</dbReference>
<organism evidence="3 4">
    <name type="scientific">Plakobranchus ocellatus</name>
    <dbReference type="NCBI Taxonomy" id="259542"/>
    <lineage>
        <taxon>Eukaryota</taxon>
        <taxon>Metazoa</taxon>
        <taxon>Spiralia</taxon>
        <taxon>Lophotrochozoa</taxon>
        <taxon>Mollusca</taxon>
        <taxon>Gastropoda</taxon>
        <taxon>Heterobranchia</taxon>
        <taxon>Euthyneura</taxon>
        <taxon>Panpulmonata</taxon>
        <taxon>Sacoglossa</taxon>
        <taxon>Placobranchoidea</taxon>
        <taxon>Plakobranchidae</taxon>
        <taxon>Plakobranchus</taxon>
    </lineage>
</organism>